<dbReference type="EMBL" id="FOVF01000035">
    <property type="protein sequence ID" value="SFN59910.1"/>
    <property type="molecule type" value="Genomic_DNA"/>
</dbReference>
<proteinExistence type="predicted"/>
<gene>
    <name evidence="1" type="ORF">SAMN05216289_1355</name>
</gene>
<dbReference type="Proteomes" id="UP000198575">
    <property type="component" value="Unassembled WGS sequence"/>
</dbReference>
<organism evidence="1 2">
    <name type="scientific">Dokdonella immobilis</name>
    <dbReference type="NCBI Taxonomy" id="578942"/>
    <lineage>
        <taxon>Bacteria</taxon>
        <taxon>Pseudomonadati</taxon>
        <taxon>Pseudomonadota</taxon>
        <taxon>Gammaproteobacteria</taxon>
        <taxon>Lysobacterales</taxon>
        <taxon>Rhodanobacteraceae</taxon>
        <taxon>Dokdonella</taxon>
    </lineage>
</organism>
<protein>
    <submittedName>
        <fullName evidence="1">Uncharacterized protein</fullName>
    </submittedName>
</protein>
<name>A0A1I5AC20_9GAMM</name>
<dbReference type="AlphaFoldDB" id="A0A1I5AC20"/>
<reference evidence="1 2" key="1">
    <citation type="submission" date="2016-10" db="EMBL/GenBank/DDBJ databases">
        <authorList>
            <person name="de Groot N.N."/>
        </authorList>
    </citation>
    <scope>NUCLEOTIDE SEQUENCE [LARGE SCALE GENOMIC DNA]</scope>
    <source>
        <strain evidence="1 2">CGMCC 1.7659</strain>
    </source>
</reference>
<dbReference type="RefSeq" id="WP_092410293.1">
    <property type="nucleotide sequence ID" value="NZ_FOVF01000035.1"/>
</dbReference>
<dbReference type="OrthoDB" id="6706661at2"/>
<evidence type="ECO:0000313" key="2">
    <source>
        <dbReference type="Proteomes" id="UP000198575"/>
    </source>
</evidence>
<keyword evidence="2" id="KW-1185">Reference proteome</keyword>
<accession>A0A1I5AC20</accession>
<sequence length="199" mass="22029">MSPRSIAIALIALALIGAARWYPHRSIAHEAGVLIDSVPQQREPASAAPIEHGDYRLTPLADFELDARVLSRADYSIDAGSDLSPTDLALGWRRMSDTAVIEQLDIEQSVRFYSYRWQHAPPIPADEIMRSSANMHLIPADGTVKDDLDKVRPGALIHLRGHLVYAQRSDGFHWRSSLTREDTGAGACELVLVEAIERL</sequence>
<evidence type="ECO:0000313" key="1">
    <source>
        <dbReference type="EMBL" id="SFN59910.1"/>
    </source>
</evidence>
<dbReference type="STRING" id="578942.SAMN05216289_1355"/>